<comment type="caution">
    <text evidence="2">The sequence shown here is derived from an EMBL/GenBank/DDBJ whole genome shotgun (WGS) entry which is preliminary data.</text>
</comment>
<dbReference type="NCBIfam" id="TIGR02532">
    <property type="entry name" value="IV_pilin_GFxxxE"/>
    <property type="match status" value="1"/>
</dbReference>
<keyword evidence="1" id="KW-0812">Transmembrane</keyword>
<evidence type="ECO:0000313" key="3">
    <source>
        <dbReference type="Proteomes" id="UP000034107"/>
    </source>
</evidence>
<proteinExistence type="predicted"/>
<sequence>MKRTSYNNQGFTLMELLVAMTVFLVVIGLSSGIFIQTLRSQRVITRFSENMNNITVSLEQIAREVRTGFDLPPSTSDPYQKLTFRNGYGNYVSYMLLENEEIGSIGRCESFQSAGCQLAGDFELITSPDVDIENLIFFIQNDETRPPLVTIAVETLIDIGATLTLQTSVSSRIID</sequence>
<keyword evidence="1" id="KW-1133">Transmembrane helix</keyword>
<dbReference type="Proteomes" id="UP000034107">
    <property type="component" value="Unassembled WGS sequence"/>
</dbReference>
<organism evidence="2 3">
    <name type="scientific">Candidatus Nomurabacteria bacterium GW2011_GWA1_46_11</name>
    <dbReference type="NCBI Taxonomy" id="1618732"/>
    <lineage>
        <taxon>Bacteria</taxon>
        <taxon>Candidatus Nomuraibacteriota</taxon>
    </lineage>
</organism>
<accession>A0A0G1NLR7</accession>
<keyword evidence="1" id="KW-0472">Membrane</keyword>
<gene>
    <name evidence="2" type="ORF">UX31_C0019G0011</name>
</gene>
<name>A0A0G1NLR7_9BACT</name>
<dbReference type="InterPro" id="IPR012902">
    <property type="entry name" value="N_methyl_site"/>
</dbReference>
<evidence type="ECO:0000313" key="2">
    <source>
        <dbReference type="EMBL" id="KKU21282.1"/>
    </source>
</evidence>
<feature type="transmembrane region" description="Helical" evidence="1">
    <location>
        <begin position="12"/>
        <end position="35"/>
    </location>
</feature>
<dbReference type="Pfam" id="PF07963">
    <property type="entry name" value="N_methyl"/>
    <property type="match status" value="1"/>
</dbReference>
<protein>
    <recommendedName>
        <fullName evidence="4">Prepilin-type N-terminal cleavage/methylation domain-containing protein</fullName>
    </recommendedName>
</protein>
<evidence type="ECO:0000256" key="1">
    <source>
        <dbReference type="SAM" id="Phobius"/>
    </source>
</evidence>
<dbReference type="AlphaFoldDB" id="A0A0G1NLR7"/>
<reference evidence="2 3" key="1">
    <citation type="journal article" date="2015" name="Nature">
        <title>rRNA introns, odd ribosomes, and small enigmatic genomes across a large radiation of phyla.</title>
        <authorList>
            <person name="Brown C.T."/>
            <person name="Hug L.A."/>
            <person name="Thomas B.C."/>
            <person name="Sharon I."/>
            <person name="Castelle C.J."/>
            <person name="Singh A."/>
            <person name="Wilkins M.J."/>
            <person name="Williams K.H."/>
            <person name="Banfield J.F."/>
        </authorList>
    </citation>
    <scope>NUCLEOTIDE SEQUENCE [LARGE SCALE GENOMIC DNA]</scope>
</reference>
<dbReference type="EMBL" id="LCLS01000019">
    <property type="protein sequence ID" value="KKU21282.1"/>
    <property type="molecule type" value="Genomic_DNA"/>
</dbReference>
<evidence type="ECO:0008006" key="4">
    <source>
        <dbReference type="Google" id="ProtNLM"/>
    </source>
</evidence>